<comment type="caution">
    <text evidence="1">The sequence shown here is derived from an EMBL/GenBank/DDBJ whole genome shotgun (WGS) entry which is preliminary data.</text>
</comment>
<dbReference type="EMBL" id="MU006717">
    <property type="protein sequence ID" value="KAF2627271.1"/>
    <property type="molecule type" value="Genomic_DNA"/>
</dbReference>
<evidence type="ECO:0000313" key="1">
    <source>
        <dbReference type="EMBL" id="KAF2627271.1"/>
    </source>
</evidence>
<keyword evidence="1" id="KW-0378">Hydrolase</keyword>
<keyword evidence="2" id="KW-1185">Reference proteome</keyword>
<reference evidence="1" key="1">
    <citation type="journal article" date="2020" name="Stud. Mycol.">
        <title>101 Dothideomycetes genomes: a test case for predicting lifestyles and emergence of pathogens.</title>
        <authorList>
            <person name="Haridas S."/>
            <person name="Albert R."/>
            <person name="Binder M."/>
            <person name="Bloem J."/>
            <person name="Labutti K."/>
            <person name="Salamov A."/>
            <person name="Andreopoulos B."/>
            <person name="Baker S."/>
            <person name="Barry K."/>
            <person name="Bills G."/>
            <person name="Bluhm B."/>
            <person name="Cannon C."/>
            <person name="Castanera R."/>
            <person name="Culley D."/>
            <person name="Daum C."/>
            <person name="Ezra D."/>
            <person name="Gonzalez J."/>
            <person name="Henrissat B."/>
            <person name="Kuo A."/>
            <person name="Liang C."/>
            <person name="Lipzen A."/>
            <person name="Lutzoni F."/>
            <person name="Magnuson J."/>
            <person name="Mondo S."/>
            <person name="Nolan M."/>
            <person name="Ohm R."/>
            <person name="Pangilinan J."/>
            <person name="Park H.-J."/>
            <person name="Ramirez L."/>
            <person name="Alfaro M."/>
            <person name="Sun H."/>
            <person name="Tritt A."/>
            <person name="Yoshinaga Y."/>
            <person name="Zwiers L.-H."/>
            <person name="Turgeon B."/>
            <person name="Goodwin S."/>
            <person name="Spatafora J."/>
            <person name="Crous P."/>
            <person name="Grigoriev I."/>
        </authorList>
    </citation>
    <scope>NUCLEOTIDE SEQUENCE</scope>
    <source>
        <strain evidence="1">CBS 525.71</strain>
    </source>
</reference>
<evidence type="ECO:0000313" key="2">
    <source>
        <dbReference type="Proteomes" id="UP000799754"/>
    </source>
</evidence>
<organism evidence="1 2">
    <name type="scientific">Macroventuria anomochaeta</name>
    <dbReference type="NCBI Taxonomy" id="301207"/>
    <lineage>
        <taxon>Eukaryota</taxon>
        <taxon>Fungi</taxon>
        <taxon>Dikarya</taxon>
        <taxon>Ascomycota</taxon>
        <taxon>Pezizomycotina</taxon>
        <taxon>Dothideomycetes</taxon>
        <taxon>Pleosporomycetidae</taxon>
        <taxon>Pleosporales</taxon>
        <taxon>Pleosporineae</taxon>
        <taxon>Didymellaceae</taxon>
        <taxon>Macroventuria</taxon>
    </lineage>
</organism>
<protein>
    <submittedName>
        <fullName evidence="1">Metallo-dependent hydrolase</fullName>
    </submittedName>
</protein>
<proteinExistence type="predicted"/>
<accession>A0ACB6RZG2</accession>
<sequence>MPSESEPKPSSESEESPASWWSKCISTMKRTPSAGRGRKISIQIGKQRALDMDPDKDLKSRDLFESKLGDASAIQEYDKAYSALLEAEENDAWDRKARPKSKSRSLSDTNERRAATIIHAIREYERRVTFGNLPSEAIPGADTLDMGGQFLTNKERIDARSELFRIAKLVPKGALLHLHFNAELDPDRLLKEAREMDNMYIRSILPLDNTKAYAETEMVFSVLDPNDINTDVDIFSSGYTGRADNWKKPEMQKEIWMKWSAFKSKYNEKFPGGDRQAPTPIDTKKPVRICDDEPATIELDPAETWLKSKMILSQEEAYGQTQTVNGVWARFNQATRCFKGLLNYEEVYRWYIGEAIEQLIKEKIMYAELRPMLLDKFIPANNGKDKLDNATQMRMITEGVAAKQAQIEADPQRSDDEFPFGLKIVYCTPRSIPKKMMQEEMKQCIELKEQFPNLICGFDLVGAEDRPNHIGFYKEELVAFRKTCETKGLHIPFLFHAGETLLDTGGSGDPNKSNLFASVALKAERIGHGFALMKHPHLVEKFKRTPTQKGICVELCPISNELLHLCRNIKEHPFPELLAAGVPCTVNSDNPSLFRNSMNHEFYQIMVGAPTMSLYSWKQLARWSIEYSCLSSDQIKRGLSILEESWRTFCKDIVDRYDKALMDGDEINDKRAELFYSHQLKPQPESQEGQAQEGIPEED</sequence>
<dbReference type="Proteomes" id="UP000799754">
    <property type="component" value="Unassembled WGS sequence"/>
</dbReference>
<name>A0ACB6RZG2_9PLEO</name>
<gene>
    <name evidence="1" type="ORF">BU25DRAFT_410889</name>
</gene>